<proteinExistence type="predicted"/>
<feature type="compositionally biased region" description="Basic and acidic residues" evidence="1">
    <location>
        <begin position="1408"/>
        <end position="1424"/>
    </location>
</feature>
<accession>A0ABD1WA32</accession>
<dbReference type="PANTHER" id="PTHR48429:SF1">
    <property type="entry name" value="AGENET DOMAIN-CONTAINING PROTEIN"/>
    <property type="match status" value="1"/>
</dbReference>
<feature type="region of interest" description="Disordered" evidence="1">
    <location>
        <begin position="26"/>
        <end position="63"/>
    </location>
</feature>
<feature type="compositionally biased region" description="Basic and acidic residues" evidence="1">
    <location>
        <begin position="1436"/>
        <end position="1451"/>
    </location>
</feature>
<sequence>MGLMHGDENKVTEFEVSKESIKSISTDALDVADKRTPVEAEKDAPSAYATEAEPKTVDQSASTVDTSNAVICNEVSQKLFQKIEVCPAHDLIIQKGNGGESTAVEKLMEAKGNYGATSSIVAVAVTNGSADMNQSNLVSTGGVSCIEFAQSETDKQESLKAVVAENVPHSHSEVLPMHMTPGVDDVSNRPLAVYSKGEPGKASQAFSTNNAHKILMAGEGSPATSGFYQLTTKVVQGISHGSPLAPDVGASSGDLKSPSEPKTRRSSGKSGKESGKRGVLVKEIKAVRQNERGNKACVSLSQSGTGQLMQFGIQNVEGSTSKTSGFVSNPASGLPDLNSAAPVAALFLQPFTDLQQVQLRAQIFVYGSLIQGVSPDEANMVSAFGISDGGRSIWEPLWQSCVDRLHGQKSQGHNSEMPVQSHSGAKAPDQASKQGMPQNKVMSSHVDRASILFAPLPVVKSMAPLSSPMWNIASPSCDGLTSSSMARCAVFNYQAVSPSHPYRTPPVRNFVANTTSWASPVPFSGPCTASSQSSAFVTSAHYSGLAIPVRSTPLKEPALPVSFGTKHAPPIPVASTRASSVLAGMPSLIDTTVVTVLAGQNSADPKTRKRKKTYGAEDIVQNCIPAPTCPVSAPTVNSNFLKKPYAVEDLAQTSLLARSLAESVSAPVVSSHYSTSVAITTPSRFMPKISSDSFLTSASPSVTSDHHNKGNLNMEQGVIDLEDFTKVEEVKLQTEEAAAHAAAAVSHYEGVWSHLDKQKNTCLMSDAEAKLSTAAVTIAAAASVAKEAAAAAKIASEAALKAKQMADEAVTNYRTASSMENNTIYPPKYVKNLGNANPASILKGRDRNNGYESIISAAKEASRKRIEAASAATRHAENLDSIVKAAELAAEAVLQAGKVISIGNPLPLTELAEAGPDYWKLLQLPSVRPLEPDVSKDKSNSNNNVEEALNGFKNQGPGRETLVKNLLRSPVQRALARNLDNQNMVEESMIASVQYGEKTSKAQKEHRSSDLGKIIDGIARSNIESRSKSLIHDAYDSTASLKDGSLIEVLKNHDNLKGAWFSANVLSLKDGEALVCYTTLQSDGSEQLKEWVSLQAEGSKAPIIRIPHPMTVMLLERTRKRQRVAAKDYAWSIGDRVDAWVQDWHAWLEGVIAEKNEEDEATFTVHFPAQRETSIVKAWHLRPTLIWSDGQWTEWSRRMQDCSSQGDAPWNKRVKMGTTATEAKGKGKVPKNIDSVEPGTDEDSRLLPLSTKEPVFNIGSTRDENKPDSHRTVRSGLQKEGSRVIFGIPKPGKKQKFMEVSKHCVSDRSTKVDVPDDSVKLVKFMKPQGPGSRGWKSNTNIDLNEKQVVKSKPKVLKSGKSPSILSRTLPWEDDSTSTLHSVTYATSAEHIGKGSVSNDENESGFPQETDKKESAVNTKPERLNKGKLAPASGKSLKNEATDKLISEEAAPRRSNRRIQPTSRLLEGLQSSPIIPKISSSSHDKSHRSDN</sequence>
<feature type="region of interest" description="Disordered" evidence="1">
    <location>
        <begin position="1324"/>
        <end position="1490"/>
    </location>
</feature>
<feature type="compositionally biased region" description="Basic and acidic residues" evidence="1">
    <location>
        <begin position="1481"/>
        <end position="1490"/>
    </location>
</feature>
<evidence type="ECO:0000256" key="1">
    <source>
        <dbReference type="SAM" id="MobiDB-lite"/>
    </source>
</evidence>
<name>A0ABD1WA32_9LAMI</name>
<feature type="compositionally biased region" description="Polar residues" evidence="1">
    <location>
        <begin position="408"/>
        <end position="423"/>
    </location>
</feature>
<dbReference type="Proteomes" id="UP001604277">
    <property type="component" value="Unassembled WGS sequence"/>
</dbReference>
<feature type="region of interest" description="Disordered" evidence="1">
    <location>
        <begin position="1224"/>
        <end position="1246"/>
    </location>
</feature>
<dbReference type="InterPro" id="IPR014002">
    <property type="entry name" value="Agenet_dom_plant"/>
</dbReference>
<dbReference type="PANTHER" id="PTHR48429">
    <property type="entry name" value="AGENET DOMAIN-CONTAINING PROTEIN"/>
    <property type="match status" value="1"/>
</dbReference>
<dbReference type="CDD" id="cd20403">
    <property type="entry name" value="Tudor_Agenet_FMRP-like_rpt2"/>
    <property type="match status" value="1"/>
</dbReference>
<feature type="domain" description="Agenet" evidence="2">
    <location>
        <begin position="1129"/>
        <end position="1189"/>
    </location>
</feature>
<keyword evidence="4" id="KW-1185">Reference proteome</keyword>
<evidence type="ECO:0000313" key="4">
    <source>
        <dbReference type="Proteomes" id="UP001604277"/>
    </source>
</evidence>
<dbReference type="SMART" id="SM00743">
    <property type="entry name" value="Agenet"/>
    <property type="match status" value="2"/>
</dbReference>
<feature type="compositionally biased region" description="Polar residues" evidence="1">
    <location>
        <begin position="1376"/>
        <end position="1386"/>
    </location>
</feature>
<dbReference type="Pfam" id="PF05641">
    <property type="entry name" value="Agenet"/>
    <property type="match status" value="1"/>
</dbReference>
<feature type="compositionally biased region" description="Low complexity" evidence="1">
    <location>
        <begin position="1470"/>
        <end position="1480"/>
    </location>
</feature>
<gene>
    <name evidence="3" type="ORF">Fot_14503</name>
</gene>
<dbReference type="EMBL" id="JBFOLJ010000004">
    <property type="protein sequence ID" value="KAL2545270.1"/>
    <property type="molecule type" value="Genomic_DNA"/>
</dbReference>
<dbReference type="InterPro" id="IPR055274">
    <property type="entry name" value="SWO1"/>
</dbReference>
<feature type="region of interest" description="Disordered" evidence="1">
    <location>
        <begin position="407"/>
        <end position="437"/>
    </location>
</feature>
<protein>
    <recommendedName>
        <fullName evidence="2">Agenet domain-containing protein</fullName>
    </recommendedName>
</protein>
<feature type="region of interest" description="Disordered" evidence="1">
    <location>
        <begin position="1"/>
        <end position="20"/>
    </location>
</feature>
<feature type="domain" description="Agenet" evidence="2">
    <location>
        <begin position="1039"/>
        <end position="1102"/>
    </location>
</feature>
<dbReference type="InterPro" id="IPR008395">
    <property type="entry name" value="Agenet-like_dom"/>
</dbReference>
<feature type="region of interest" description="Disordered" evidence="1">
    <location>
        <begin position="241"/>
        <end position="277"/>
    </location>
</feature>
<organism evidence="3 4">
    <name type="scientific">Forsythia ovata</name>
    <dbReference type="NCBI Taxonomy" id="205694"/>
    <lineage>
        <taxon>Eukaryota</taxon>
        <taxon>Viridiplantae</taxon>
        <taxon>Streptophyta</taxon>
        <taxon>Embryophyta</taxon>
        <taxon>Tracheophyta</taxon>
        <taxon>Spermatophyta</taxon>
        <taxon>Magnoliopsida</taxon>
        <taxon>eudicotyledons</taxon>
        <taxon>Gunneridae</taxon>
        <taxon>Pentapetalae</taxon>
        <taxon>asterids</taxon>
        <taxon>lamiids</taxon>
        <taxon>Lamiales</taxon>
        <taxon>Oleaceae</taxon>
        <taxon>Forsythieae</taxon>
        <taxon>Forsythia</taxon>
    </lineage>
</organism>
<feature type="compositionally biased region" description="Basic and acidic residues" evidence="1">
    <location>
        <begin position="31"/>
        <end position="44"/>
    </location>
</feature>
<evidence type="ECO:0000259" key="2">
    <source>
        <dbReference type="SMART" id="SM00743"/>
    </source>
</evidence>
<reference evidence="4" key="1">
    <citation type="submission" date="2024-07" db="EMBL/GenBank/DDBJ databases">
        <title>Two chromosome-level genome assemblies of Korean endemic species Abeliophyllum distichum and Forsythia ovata (Oleaceae).</title>
        <authorList>
            <person name="Jang H."/>
        </authorList>
    </citation>
    <scope>NUCLEOTIDE SEQUENCE [LARGE SCALE GENOMIC DNA]</scope>
</reference>
<comment type="caution">
    <text evidence="3">The sequence shown here is derived from an EMBL/GenBank/DDBJ whole genome shotgun (WGS) entry which is preliminary data.</text>
</comment>
<evidence type="ECO:0000313" key="3">
    <source>
        <dbReference type="EMBL" id="KAL2545270.1"/>
    </source>
</evidence>